<gene>
    <name evidence="2" type="ORF">WNY59_10910</name>
</gene>
<evidence type="ECO:0000256" key="1">
    <source>
        <dbReference type="SAM" id="SignalP"/>
    </source>
</evidence>
<keyword evidence="3" id="KW-1185">Reference proteome</keyword>
<dbReference type="EMBL" id="JBBMQO010000005">
    <property type="protein sequence ID" value="MEM5502100.1"/>
    <property type="molecule type" value="Genomic_DNA"/>
</dbReference>
<evidence type="ECO:0000313" key="3">
    <source>
        <dbReference type="Proteomes" id="UP001477870"/>
    </source>
</evidence>
<evidence type="ECO:0000313" key="2">
    <source>
        <dbReference type="EMBL" id="MEM5502100.1"/>
    </source>
</evidence>
<dbReference type="InterPro" id="IPR038696">
    <property type="entry name" value="IalB_sf"/>
</dbReference>
<sequence>MFQGSKITTSILAAGALFAATAVASAQTPNRIGQFNDWSAISYQGANGKVCYAVSVPTSNAPASVNHGDNFFVVTQRRGSNVSYEPQFIAGYTLKESSKVTVTIDGKSFSFFSKANTAWTENAAEDPAIVAAMRAGSKMSIKAVSRRGTNTSYEYSLSGITAALNAIQACK</sequence>
<accession>A0ABU9T8C7</accession>
<reference evidence="2 3" key="1">
    <citation type="submission" date="2024-03" db="EMBL/GenBank/DDBJ databases">
        <title>Community enrichment and isolation of bacterial strains for fucoidan degradation.</title>
        <authorList>
            <person name="Sichert A."/>
        </authorList>
    </citation>
    <scope>NUCLEOTIDE SEQUENCE [LARGE SCALE GENOMIC DNA]</scope>
    <source>
        <strain evidence="2 3">AS62</strain>
    </source>
</reference>
<organism evidence="2 3">
    <name type="scientific">Ahrensia kielensis</name>
    <dbReference type="NCBI Taxonomy" id="76980"/>
    <lineage>
        <taxon>Bacteria</taxon>
        <taxon>Pseudomonadati</taxon>
        <taxon>Pseudomonadota</taxon>
        <taxon>Alphaproteobacteria</taxon>
        <taxon>Hyphomicrobiales</taxon>
        <taxon>Ahrensiaceae</taxon>
        <taxon>Ahrensia</taxon>
    </lineage>
</organism>
<dbReference type="Proteomes" id="UP001477870">
    <property type="component" value="Unassembled WGS sequence"/>
</dbReference>
<dbReference type="Pfam" id="PF06776">
    <property type="entry name" value="IalB"/>
    <property type="match status" value="1"/>
</dbReference>
<keyword evidence="1" id="KW-0732">Signal</keyword>
<dbReference type="InterPro" id="IPR010642">
    <property type="entry name" value="Invasion_prot_B"/>
</dbReference>
<protein>
    <submittedName>
        <fullName evidence="2">Invasion associated locus B family protein</fullName>
    </submittedName>
</protein>
<dbReference type="Gene3D" id="2.60.40.1880">
    <property type="entry name" value="Invasion associated locus B (IalB) protein"/>
    <property type="match status" value="1"/>
</dbReference>
<dbReference type="RefSeq" id="WP_018689842.1">
    <property type="nucleotide sequence ID" value="NZ_JBBMQO010000005.1"/>
</dbReference>
<feature type="signal peptide" evidence="1">
    <location>
        <begin position="1"/>
        <end position="26"/>
    </location>
</feature>
<feature type="chain" id="PRO_5047025026" evidence="1">
    <location>
        <begin position="27"/>
        <end position="171"/>
    </location>
</feature>
<comment type="caution">
    <text evidence="2">The sequence shown here is derived from an EMBL/GenBank/DDBJ whole genome shotgun (WGS) entry which is preliminary data.</text>
</comment>
<proteinExistence type="predicted"/>
<name>A0ABU9T8C7_9HYPH</name>